<accession>A0A2N5TWT2</accession>
<name>A0A2N5TWT2_9BASI</name>
<feature type="compositionally biased region" description="Acidic residues" evidence="1">
    <location>
        <begin position="1"/>
        <end position="14"/>
    </location>
</feature>
<evidence type="ECO:0000313" key="3">
    <source>
        <dbReference type="Proteomes" id="UP000235392"/>
    </source>
</evidence>
<feature type="compositionally biased region" description="Polar residues" evidence="1">
    <location>
        <begin position="21"/>
        <end position="32"/>
    </location>
</feature>
<feature type="region of interest" description="Disordered" evidence="1">
    <location>
        <begin position="1"/>
        <end position="133"/>
    </location>
</feature>
<feature type="compositionally biased region" description="Low complexity" evidence="1">
    <location>
        <begin position="56"/>
        <end position="71"/>
    </location>
</feature>
<dbReference type="Proteomes" id="UP000235392">
    <property type="component" value="Unassembled WGS sequence"/>
</dbReference>
<comment type="caution">
    <text evidence="2">The sequence shown here is derived from an EMBL/GenBank/DDBJ whole genome shotgun (WGS) entry which is preliminary data.</text>
</comment>
<organism evidence="2 3">
    <name type="scientific">Puccinia coronata f. sp. avenae</name>
    <dbReference type="NCBI Taxonomy" id="200324"/>
    <lineage>
        <taxon>Eukaryota</taxon>
        <taxon>Fungi</taxon>
        <taxon>Dikarya</taxon>
        <taxon>Basidiomycota</taxon>
        <taxon>Pucciniomycotina</taxon>
        <taxon>Pucciniomycetes</taxon>
        <taxon>Pucciniales</taxon>
        <taxon>Pucciniaceae</taxon>
        <taxon>Puccinia</taxon>
    </lineage>
</organism>
<evidence type="ECO:0000313" key="2">
    <source>
        <dbReference type="EMBL" id="PLW29918.1"/>
    </source>
</evidence>
<dbReference type="AlphaFoldDB" id="A0A2N5TWT2"/>
<protein>
    <submittedName>
        <fullName evidence="2">Uncharacterized protein</fullName>
    </submittedName>
</protein>
<feature type="compositionally biased region" description="Low complexity" evidence="1">
    <location>
        <begin position="79"/>
        <end position="91"/>
    </location>
</feature>
<feature type="compositionally biased region" description="Acidic residues" evidence="1">
    <location>
        <begin position="113"/>
        <end position="123"/>
    </location>
</feature>
<evidence type="ECO:0000256" key="1">
    <source>
        <dbReference type="SAM" id="MobiDB-lite"/>
    </source>
</evidence>
<reference evidence="2 3" key="1">
    <citation type="submission" date="2017-11" db="EMBL/GenBank/DDBJ databases">
        <title>De novo assembly and phasing of dikaryotic genomes from two isolates of Puccinia coronata f. sp. avenae, the causal agent of oat crown rust.</title>
        <authorList>
            <person name="Miller M.E."/>
            <person name="Zhang Y."/>
            <person name="Omidvar V."/>
            <person name="Sperschneider J."/>
            <person name="Schwessinger B."/>
            <person name="Raley C."/>
            <person name="Palmer J.M."/>
            <person name="Garnica D."/>
            <person name="Upadhyaya N."/>
            <person name="Rathjen J."/>
            <person name="Taylor J.M."/>
            <person name="Park R.F."/>
            <person name="Dodds P.N."/>
            <person name="Hirsch C.D."/>
            <person name="Kianian S.F."/>
            <person name="Figueroa M."/>
        </authorList>
    </citation>
    <scope>NUCLEOTIDE SEQUENCE [LARGE SCALE GENOMIC DNA]</scope>
    <source>
        <strain evidence="2">12SD80</strain>
    </source>
</reference>
<dbReference type="EMBL" id="PGCI01000315">
    <property type="protein sequence ID" value="PLW29918.1"/>
    <property type="molecule type" value="Genomic_DNA"/>
</dbReference>
<gene>
    <name evidence="2" type="ORF">PCASD_19047</name>
</gene>
<proteinExistence type="predicted"/>
<sequence length="237" mass="26448">MAQDEDTEVTDDTDTPCTPPNTSNVLSNLPQSTRRESSRICTPITRPGFIPTQTQSRRAAASKSYASTSAKGNQQKTTSINSSNRSSSGNNKVTKETASAQVKQISRRTGDVIDVDTTQDSDEENRRAPAGYKRKDLEKDKDGFNHSQLYFYPPGLGPNQDSSSTLWACQWCKKGYVDLGGSHYNLKDHWDSAMVKDWSVQRAKVGQKQLKLEATFPPLFPSLFPKRQNLNQLVREL</sequence>